<dbReference type="EMBL" id="WOTB01000003">
    <property type="protein sequence ID" value="NHN83662.1"/>
    <property type="molecule type" value="Genomic_DNA"/>
</dbReference>
<feature type="compositionally biased region" description="Pro residues" evidence="1">
    <location>
        <begin position="75"/>
        <end position="88"/>
    </location>
</feature>
<reference evidence="2 3" key="1">
    <citation type="journal article" date="2020" name="Int. J. Syst. Evol. Microbiol.">
        <title>Novel acetic acid bacteria from cider fermentations: Acetobacter conturbans sp. nov. and Acetobacter fallax sp. nov.</title>
        <authorList>
            <person name="Sombolestani A.S."/>
            <person name="Cleenwerck I."/>
            <person name="Cnockaert M."/>
            <person name="Borremans W."/>
            <person name="Wieme A.D."/>
            <person name="De Vuyst L."/>
            <person name="Vandamme P."/>
        </authorList>
    </citation>
    <scope>NUCLEOTIDE SEQUENCE [LARGE SCALE GENOMIC DNA]</scope>
    <source>
        <strain evidence="2 3">LMG 30640</strain>
    </source>
</reference>
<comment type="caution">
    <text evidence="2">The sequence shown here is derived from an EMBL/GenBank/DDBJ whole genome shotgun (WGS) entry which is preliminary data.</text>
</comment>
<dbReference type="RefSeq" id="WP_173582101.1">
    <property type="nucleotide sequence ID" value="NZ_WOTB01000003.1"/>
</dbReference>
<protein>
    <submittedName>
        <fullName evidence="2">Uncharacterized protein</fullName>
    </submittedName>
</protein>
<evidence type="ECO:0000256" key="1">
    <source>
        <dbReference type="SAM" id="MobiDB-lite"/>
    </source>
</evidence>
<gene>
    <name evidence="2" type="ORF">GOB93_03280</name>
</gene>
<proteinExistence type="predicted"/>
<keyword evidence="3" id="KW-1185">Reference proteome</keyword>
<evidence type="ECO:0000313" key="3">
    <source>
        <dbReference type="Proteomes" id="UP000635278"/>
    </source>
</evidence>
<feature type="region of interest" description="Disordered" evidence="1">
    <location>
        <begin position="70"/>
        <end position="97"/>
    </location>
</feature>
<name>A0ABX0JNN2_9PROT</name>
<evidence type="ECO:0000313" key="2">
    <source>
        <dbReference type="EMBL" id="NHN83662.1"/>
    </source>
</evidence>
<accession>A0ABX0JNN2</accession>
<organism evidence="2 3">
    <name type="scientific">Acetobacter musti</name>
    <dbReference type="NCBI Taxonomy" id="864732"/>
    <lineage>
        <taxon>Bacteria</taxon>
        <taxon>Pseudomonadati</taxon>
        <taxon>Pseudomonadota</taxon>
        <taxon>Alphaproteobacteria</taxon>
        <taxon>Acetobacterales</taxon>
        <taxon>Acetobacteraceae</taxon>
        <taxon>Acetobacter</taxon>
    </lineage>
</organism>
<sequence length="97" mass="9919">MANSEEKTVRVVTKRLIYDKVDPGFPTAPRPVGSHLTVPESVAAFWESRGIARRAGDAEVAPAVVAAGVDGAKTAPPPPAPPMTPPPKTAGSPAVPS</sequence>
<dbReference type="Proteomes" id="UP000635278">
    <property type="component" value="Unassembled WGS sequence"/>
</dbReference>